<dbReference type="InterPro" id="IPR006683">
    <property type="entry name" value="Thioestr_dom"/>
</dbReference>
<evidence type="ECO:0000313" key="5">
    <source>
        <dbReference type="Proteomes" id="UP000568158"/>
    </source>
</evidence>
<reference evidence="2 5" key="2">
    <citation type="journal article" date="2020" name="Appl. Microbiol. Biotechnol.">
        <title>Targeted gene deletion in Brettanomyces bruxellensis with an expression-free CRISPR-Cas9 system.</title>
        <authorList>
            <person name="Varela C."/>
            <person name="Bartel C."/>
            <person name="Onetto C."/>
            <person name="Borneman A."/>
        </authorList>
    </citation>
    <scope>NUCLEOTIDE SEQUENCE [LARGE SCALE GENOMIC DNA]</scope>
    <source>
        <strain evidence="2 5">AWRI1613</strain>
    </source>
</reference>
<evidence type="ECO:0000313" key="4">
    <source>
        <dbReference type="Proteomes" id="UP000478008"/>
    </source>
</evidence>
<sequence length="210" mass="23610">MGKKIMTCPFDELEQKVVASGYEKLPALLNEDNLDNLFIGPNNLLQRDRIEEVNVYSKPIYSFVDLNRLEGQEKSTKDPIQILVGDSPGSDTVPISNHLLCFLRLGKGLTSHQNIVHGGAIATIMDEFLVKVALPFTTNNFAVTASLDIKYVKPLKFENEERLLNVVLECFVIGRKEGRKFDVSGYLKSIEGNYRYCKGELLVVVPRDCQ</sequence>
<dbReference type="Gene3D" id="3.10.129.10">
    <property type="entry name" value="Hotdog Thioesterase"/>
    <property type="match status" value="1"/>
</dbReference>
<reference evidence="3 4" key="1">
    <citation type="submission" date="2019-07" db="EMBL/GenBank/DDBJ databases">
        <authorList>
            <person name="Friedrich A."/>
            <person name="Schacherer J."/>
        </authorList>
    </citation>
    <scope>NUCLEOTIDE SEQUENCE [LARGE SCALE GENOMIC DNA]</scope>
</reference>
<organism evidence="3 4">
    <name type="scientific">Dekkera bruxellensis</name>
    <name type="common">Brettanomyces custersii</name>
    <dbReference type="NCBI Taxonomy" id="5007"/>
    <lineage>
        <taxon>Eukaryota</taxon>
        <taxon>Fungi</taxon>
        <taxon>Dikarya</taxon>
        <taxon>Ascomycota</taxon>
        <taxon>Saccharomycotina</taxon>
        <taxon>Pichiomycetes</taxon>
        <taxon>Pichiales</taxon>
        <taxon>Pichiaceae</taxon>
        <taxon>Brettanomyces</taxon>
    </lineage>
</organism>
<evidence type="ECO:0000259" key="1">
    <source>
        <dbReference type="Pfam" id="PF03061"/>
    </source>
</evidence>
<dbReference type="EMBL" id="CABFWN010000001">
    <property type="protein sequence ID" value="VUG17035.1"/>
    <property type="molecule type" value="Genomic_DNA"/>
</dbReference>
<feature type="domain" description="Thioesterase" evidence="1">
    <location>
        <begin position="114"/>
        <end position="158"/>
    </location>
</feature>
<dbReference type="PANTHER" id="PTHR47260:SF1">
    <property type="entry name" value="UPF0644 PROTEIN PB2B4.06"/>
    <property type="match status" value="1"/>
</dbReference>
<dbReference type="InterPro" id="IPR052061">
    <property type="entry name" value="PTE-AB_protein"/>
</dbReference>
<dbReference type="SUPFAM" id="SSF54637">
    <property type="entry name" value="Thioesterase/thiol ester dehydrase-isomerase"/>
    <property type="match status" value="1"/>
</dbReference>
<dbReference type="InterPro" id="IPR029069">
    <property type="entry name" value="HotDog_dom_sf"/>
</dbReference>
<gene>
    <name evidence="3" type="ORF">DEBR0S1_31714G</name>
    <name evidence="2" type="ORF">HII12_000532</name>
</gene>
<keyword evidence="4" id="KW-1185">Reference proteome</keyword>
<dbReference type="EMBL" id="JABCYN010000005">
    <property type="protein sequence ID" value="KAF6015969.1"/>
    <property type="molecule type" value="Genomic_DNA"/>
</dbReference>
<dbReference type="AlphaFoldDB" id="A0A7D9CW61"/>
<proteinExistence type="predicted"/>
<dbReference type="Pfam" id="PF03061">
    <property type="entry name" value="4HBT"/>
    <property type="match status" value="1"/>
</dbReference>
<dbReference type="Proteomes" id="UP000478008">
    <property type="component" value="Unassembled WGS sequence"/>
</dbReference>
<accession>A0A7D9CW61</accession>
<name>A0A7D9CW61_DEKBR</name>
<protein>
    <submittedName>
        <fullName evidence="3">DEBR0S1_31714g1_1</fullName>
    </submittedName>
</protein>
<dbReference type="Proteomes" id="UP000568158">
    <property type="component" value="Unassembled WGS sequence"/>
</dbReference>
<evidence type="ECO:0000313" key="2">
    <source>
        <dbReference type="EMBL" id="KAF6015969.1"/>
    </source>
</evidence>
<evidence type="ECO:0000313" key="3">
    <source>
        <dbReference type="EMBL" id="VUG17035.1"/>
    </source>
</evidence>
<dbReference type="PANTHER" id="PTHR47260">
    <property type="entry name" value="UPF0644 PROTEIN PB2B4.06"/>
    <property type="match status" value="1"/>
</dbReference>